<dbReference type="Proteomes" id="UP001595764">
    <property type="component" value="Unassembled WGS sequence"/>
</dbReference>
<dbReference type="InterPro" id="IPR036390">
    <property type="entry name" value="WH_DNA-bd_sf"/>
</dbReference>
<keyword evidence="2" id="KW-1185">Reference proteome</keyword>
<protein>
    <recommendedName>
        <fullName evidence="3">HTH crp-type domain-containing protein</fullName>
    </recommendedName>
</protein>
<evidence type="ECO:0008006" key="3">
    <source>
        <dbReference type="Google" id="ProtNLM"/>
    </source>
</evidence>
<name>A0ABV7QJA0_9PSEU</name>
<reference evidence="2" key="1">
    <citation type="journal article" date="2019" name="Int. J. Syst. Evol. Microbiol.">
        <title>The Global Catalogue of Microorganisms (GCM) 10K type strain sequencing project: providing services to taxonomists for standard genome sequencing and annotation.</title>
        <authorList>
            <consortium name="The Broad Institute Genomics Platform"/>
            <consortium name="The Broad Institute Genome Sequencing Center for Infectious Disease"/>
            <person name="Wu L."/>
            <person name="Ma J."/>
        </authorList>
    </citation>
    <scope>NUCLEOTIDE SEQUENCE [LARGE SCALE GENOMIC DNA]</scope>
    <source>
        <strain evidence="2">CGMCC 4.7682</strain>
    </source>
</reference>
<proteinExistence type="predicted"/>
<evidence type="ECO:0000313" key="1">
    <source>
        <dbReference type="EMBL" id="MFC3511929.1"/>
    </source>
</evidence>
<evidence type="ECO:0000313" key="2">
    <source>
        <dbReference type="Proteomes" id="UP001595764"/>
    </source>
</evidence>
<gene>
    <name evidence="1" type="ORF">ACFORO_17295</name>
</gene>
<comment type="caution">
    <text evidence="1">The sequence shown here is derived from an EMBL/GenBank/DDBJ whole genome shotgun (WGS) entry which is preliminary data.</text>
</comment>
<sequence>MAETHPPGQSLVDQAVSSLRTLLGESWTVTELPKAAAQATVAFDATLQIDPPGHGPFTELVVTVKQSLTPRAVERAIGPIRNVLAHTRNPPTMLVVAPWISPRTQAELRDRGIGYLDLTGNVSLAVDYPAIRILTHGASHAPRGLVQNSSKTVTLAGPRSGRVVRFLADYSPPYQATEIAEEAQVSLPWVSQILGQLEDQLLIERHGRSILEVNWEGILRARAETYDLLRHNPYVGAIAPFGIPAALEKLRALVAEAAGDTDVAVTGPYAARAIAPLTEGGQLMLYVPAGPHNVDEWIDRLELLRADEGADVLLLRAHDKVVFRGTRAISGIPHVAQTQLVLDGLSGPGRMPAEAEAVLRHMRQNPESWRPPWRDRTGH</sequence>
<dbReference type="SUPFAM" id="SSF46785">
    <property type="entry name" value="Winged helix' DNA-binding domain"/>
    <property type="match status" value="1"/>
</dbReference>
<dbReference type="RefSeq" id="WP_377871108.1">
    <property type="nucleotide sequence ID" value="NZ_JBHMAY010000026.1"/>
</dbReference>
<accession>A0ABV7QJA0</accession>
<organism evidence="1 2">
    <name type="scientific">Amycolatopsis halotolerans</name>
    <dbReference type="NCBI Taxonomy" id="330083"/>
    <lineage>
        <taxon>Bacteria</taxon>
        <taxon>Bacillati</taxon>
        <taxon>Actinomycetota</taxon>
        <taxon>Actinomycetes</taxon>
        <taxon>Pseudonocardiales</taxon>
        <taxon>Pseudonocardiaceae</taxon>
        <taxon>Amycolatopsis</taxon>
    </lineage>
</organism>
<dbReference type="EMBL" id="JBHRWI010000020">
    <property type="protein sequence ID" value="MFC3511929.1"/>
    <property type="molecule type" value="Genomic_DNA"/>
</dbReference>